<feature type="transmembrane region" description="Helical" evidence="8">
    <location>
        <begin position="45"/>
        <end position="64"/>
    </location>
</feature>
<dbReference type="SUPFAM" id="SSF55073">
    <property type="entry name" value="Nucleotide cyclase"/>
    <property type="match status" value="1"/>
</dbReference>
<dbReference type="Pfam" id="PF00990">
    <property type="entry name" value="GGDEF"/>
    <property type="match status" value="1"/>
</dbReference>
<feature type="transmembrane region" description="Helical" evidence="8">
    <location>
        <begin position="136"/>
        <end position="155"/>
    </location>
</feature>
<evidence type="ECO:0000256" key="8">
    <source>
        <dbReference type="SAM" id="Phobius"/>
    </source>
</evidence>
<evidence type="ECO:0000313" key="10">
    <source>
        <dbReference type="EMBL" id="RJY08062.1"/>
    </source>
</evidence>
<keyword evidence="11" id="KW-1185">Reference proteome</keyword>
<evidence type="ECO:0000256" key="2">
    <source>
        <dbReference type="ARBA" id="ARBA00012528"/>
    </source>
</evidence>
<dbReference type="InterPro" id="IPR007895">
    <property type="entry name" value="MASE1"/>
</dbReference>
<dbReference type="GO" id="GO:1902201">
    <property type="term" value="P:negative regulation of bacterial-type flagellum-dependent cell motility"/>
    <property type="evidence" value="ECO:0007669"/>
    <property type="project" value="TreeGrafter"/>
</dbReference>
<dbReference type="AlphaFoldDB" id="A0A419RQG4"/>
<evidence type="ECO:0000313" key="11">
    <source>
        <dbReference type="Proteomes" id="UP000285232"/>
    </source>
</evidence>
<gene>
    <name evidence="10" type="ORF">D6201_00640</name>
</gene>
<dbReference type="Gene3D" id="3.30.70.270">
    <property type="match status" value="1"/>
</dbReference>
<evidence type="ECO:0000259" key="9">
    <source>
        <dbReference type="PROSITE" id="PS50887"/>
    </source>
</evidence>
<dbReference type="SMART" id="SM00267">
    <property type="entry name" value="GGDEF"/>
    <property type="match status" value="1"/>
</dbReference>
<comment type="subcellular location">
    <subcellularLocation>
        <location evidence="1">Cell membrane</location>
        <topology evidence="1">Multi-pass membrane protein</topology>
    </subcellularLocation>
</comment>
<feature type="domain" description="GGDEF" evidence="9">
    <location>
        <begin position="462"/>
        <end position="591"/>
    </location>
</feature>
<feature type="transmembrane region" description="Helical" evidence="8">
    <location>
        <begin position="71"/>
        <end position="90"/>
    </location>
</feature>
<proteinExistence type="predicted"/>
<dbReference type="SUPFAM" id="SSF55785">
    <property type="entry name" value="PYP-like sensor domain (PAS domain)"/>
    <property type="match status" value="1"/>
</dbReference>
<dbReference type="CDD" id="cd01949">
    <property type="entry name" value="GGDEF"/>
    <property type="match status" value="1"/>
</dbReference>
<dbReference type="EC" id="2.7.7.65" evidence="2"/>
<sequence length="591" mass="63750">MLFALAWIVVAAASMALRAYGEAAVLLWLPSGVAAAAFTVVPVKRWWILILTMLAAQIFLSLVFGSRWSDALSYSIIAIVQAIIAAGLGLRALGGQHRAPARFAAVLGIFGAAVTAALIGAALALPIRADQTLSEFFWWFSANVIGILVATPLILRARRLLQESDEADYDRILPTILAVLCLAVLGTAVLVAGTVALAPAVVTAAVFITFRFGHTSSALCVLAFGAMSTFLSTGGNSPAPGADLSVRDATLAVQSWMLLMMATTLPVAAMLMKREELQLQLIGRNAGMHENLMLLDLAEELAGIGRWRFDMVTGQQNWTPRMLELCGLSPDLAPDPGDVRDLLPDRARPLFSEITANREARETYSFDYQFRLAGNAEKILRISVLNEFDIEGRRVALFGVAMDVTDQVQREQALDLARGRAVKLAAEAQKLANTDPLTSLPNRRCTFARLKTMVDLAGQRSTPLTALMFDIDHFKTINDTYGHQTGDEVIVQVAELARRQARHGDVVGRIGGEEFVWLLPGVGGPAARRLAERLRGAVESGLEGSTLPNVTISIGLAQFQCGDTGDQLLARADAALYEAKEHGRNQVRRAA</sequence>
<feature type="transmembrane region" description="Helical" evidence="8">
    <location>
        <begin position="175"/>
        <end position="208"/>
    </location>
</feature>
<feature type="transmembrane region" description="Helical" evidence="8">
    <location>
        <begin position="253"/>
        <end position="272"/>
    </location>
</feature>
<reference evidence="10 11" key="1">
    <citation type="journal article" date="2017" name="Int. J. Syst. Evol. Microbiol.">
        <title>Erythrobacter aquimixticola sp. nov., isolated from the junction between the ocean and a freshwater spring.</title>
        <authorList>
            <person name="Park S."/>
            <person name="Jung Y.T."/>
            <person name="Choi S.J."/>
            <person name="Yoon J.H."/>
        </authorList>
    </citation>
    <scope>NUCLEOTIDE SEQUENCE [LARGE SCALE GENOMIC DNA]</scope>
    <source>
        <strain evidence="10 11">JSSK-14</strain>
    </source>
</reference>
<dbReference type="InterPro" id="IPR000160">
    <property type="entry name" value="GGDEF_dom"/>
</dbReference>
<dbReference type="Gene3D" id="3.30.450.20">
    <property type="entry name" value="PAS domain"/>
    <property type="match status" value="1"/>
</dbReference>
<protein>
    <recommendedName>
        <fullName evidence="2">diguanylate cyclase</fullName>
        <ecNumber evidence="2">2.7.7.65</ecNumber>
    </recommendedName>
</protein>
<dbReference type="EMBL" id="RAHX01000001">
    <property type="protein sequence ID" value="RJY08062.1"/>
    <property type="molecule type" value="Genomic_DNA"/>
</dbReference>
<evidence type="ECO:0000256" key="5">
    <source>
        <dbReference type="ARBA" id="ARBA00022989"/>
    </source>
</evidence>
<dbReference type="InterPro" id="IPR029787">
    <property type="entry name" value="Nucleotide_cyclase"/>
</dbReference>
<feature type="transmembrane region" description="Helical" evidence="8">
    <location>
        <begin position="102"/>
        <end position="124"/>
    </location>
</feature>
<evidence type="ECO:0000256" key="1">
    <source>
        <dbReference type="ARBA" id="ARBA00004651"/>
    </source>
</evidence>
<name>A0A419RQG4_9SPHN</name>
<dbReference type="PANTHER" id="PTHR45138:SF9">
    <property type="entry name" value="DIGUANYLATE CYCLASE DGCM-RELATED"/>
    <property type="match status" value="1"/>
</dbReference>
<dbReference type="GO" id="GO:0043709">
    <property type="term" value="P:cell adhesion involved in single-species biofilm formation"/>
    <property type="evidence" value="ECO:0007669"/>
    <property type="project" value="TreeGrafter"/>
</dbReference>
<accession>A0A419RQG4</accession>
<comment type="catalytic activity">
    <reaction evidence="7">
        <text>2 GTP = 3',3'-c-di-GMP + 2 diphosphate</text>
        <dbReference type="Rhea" id="RHEA:24898"/>
        <dbReference type="ChEBI" id="CHEBI:33019"/>
        <dbReference type="ChEBI" id="CHEBI:37565"/>
        <dbReference type="ChEBI" id="CHEBI:58805"/>
        <dbReference type="EC" id="2.7.7.65"/>
    </reaction>
</comment>
<organism evidence="10 11">
    <name type="scientific">Aurantiacibacter aquimixticola</name>
    <dbReference type="NCBI Taxonomy" id="1958945"/>
    <lineage>
        <taxon>Bacteria</taxon>
        <taxon>Pseudomonadati</taxon>
        <taxon>Pseudomonadota</taxon>
        <taxon>Alphaproteobacteria</taxon>
        <taxon>Sphingomonadales</taxon>
        <taxon>Erythrobacteraceae</taxon>
        <taxon>Aurantiacibacter</taxon>
    </lineage>
</organism>
<dbReference type="InterPro" id="IPR043128">
    <property type="entry name" value="Rev_trsase/Diguanyl_cyclase"/>
</dbReference>
<keyword evidence="4 8" id="KW-0812">Transmembrane</keyword>
<comment type="caution">
    <text evidence="10">The sequence shown here is derived from an EMBL/GenBank/DDBJ whole genome shotgun (WGS) entry which is preliminary data.</text>
</comment>
<evidence type="ECO:0000256" key="6">
    <source>
        <dbReference type="ARBA" id="ARBA00023136"/>
    </source>
</evidence>
<dbReference type="InterPro" id="IPR035965">
    <property type="entry name" value="PAS-like_dom_sf"/>
</dbReference>
<dbReference type="GO" id="GO:0052621">
    <property type="term" value="F:diguanylate cyclase activity"/>
    <property type="evidence" value="ECO:0007669"/>
    <property type="project" value="UniProtKB-EC"/>
</dbReference>
<dbReference type="InterPro" id="IPR050469">
    <property type="entry name" value="Diguanylate_Cyclase"/>
</dbReference>
<evidence type="ECO:0000256" key="7">
    <source>
        <dbReference type="ARBA" id="ARBA00034247"/>
    </source>
</evidence>
<dbReference type="Proteomes" id="UP000285232">
    <property type="component" value="Unassembled WGS sequence"/>
</dbReference>
<dbReference type="PANTHER" id="PTHR45138">
    <property type="entry name" value="REGULATORY COMPONENTS OF SENSORY TRANSDUCTION SYSTEM"/>
    <property type="match status" value="1"/>
</dbReference>
<feature type="transmembrane region" description="Helical" evidence="8">
    <location>
        <begin position="215"/>
        <end position="233"/>
    </location>
</feature>
<dbReference type="NCBIfam" id="TIGR00254">
    <property type="entry name" value="GGDEF"/>
    <property type="match status" value="1"/>
</dbReference>
<evidence type="ECO:0000256" key="3">
    <source>
        <dbReference type="ARBA" id="ARBA00022475"/>
    </source>
</evidence>
<dbReference type="PROSITE" id="PS50887">
    <property type="entry name" value="GGDEF"/>
    <property type="match status" value="1"/>
</dbReference>
<keyword evidence="6 8" id="KW-0472">Membrane</keyword>
<dbReference type="Pfam" id="PF05231">
    <property type="entry name" value="MASE1"/>
    <property type="match status" value="1"/>
</dbReference>
<dbReference type="GO" id="GO:0005886">
    <property type="term" value="C:plasma membrane"/>
    <property type="evidence" value="ECO:0007669"/>
    <property type="project" value="UniProtKB-SubCell"/>
</dbReference>
<evidence type="ECO:0000256" key="4">
    <source>
        <dbReference type="ARBA" id="ARBA00022692"/>
    </source>
</evidence>
<keyword evidence="3" id="KW-1003">Cell membrane</keyword>
<dbReference type="FunFam" id="3.30.70.270:FF:000001">
    <property type="entry name" value="Diguanylate cyclase domain protein"/>
    <property type="match status" value="1"/>
</dbReference>
<keyword evidence="5 8" id="KW-1133">Transmembrane helix</keyword>